<dbReference type="PATRIC" id="fig|1291379.3.peg.1053"/>
<dbReference type="AlphaFoldDB" id="S5ZTT3"/>
<sequence length="37" mass="4313">MSRLKIPKLKDNCGIFKYFNPVYTLNLKNIISPSRTV</sequence>
<dbReference type="EMBL" id="CP004120">
    <property type="protein sequence ID" value="AGT43550.1"/>
    <property type="molecule type" value="Genomic_DNA"/>
</dbReference>
<evidence type="ECO:0000313" key="2">
    <source>
        <dbReference type="Proteomes" id="UP000015620"/>
    </source>
</evidence>
<protein>
    <submittedName>
        <fullName evidence="1">Uncharacterized protein</fullName>
    </submittedName>
</protein>
<accession>S5ZTT3</accession>
<dbReference type="HOGENOM" id="CLU_3349915_0_0_12"/>
<name>S5ZTT3_9SPIR</name>
<organism evidence="1 2">
    <name type="scientific">Treponema pedis str. T A4</name>
    <dbReference type="NCBI Taxonomy" id="1291379"/>
    <lineage>
        <taxon>Bacteria</taxon>
        <taxon>Pseudomonadati</taxon>
        <taxon>Spirochaetota</taxon>
        <taxon>Spirochaetia</taxon>
        <taxon>Spirochaetales</taxon>
        <taxon>Treponemataceae</taxon>
        <taxon>Treponema</taxon>
    </lineage>
</organism>
<gene>
    <name evidence="1" type="ORF">TPE_1054</name>
</gene>
<dbReference type="Proteomes" id="UP000015620">
    <property type="component" value="Chromosome"/>
</dbReference>
<keyword evidence="2" id="KW-1185">Reference proteome</keyword>
<proteinExistence type="predicted"/>
<reference evidence="1 2" key="1">
    <citation type="journal article" date="2013" name="PLoS ONE">
        <title>Genome-Wide Relatedness of Treponema pedis, from Gingiva and Necrotic Skin Lesions of Pigs, with the Human Oral Pathogen Treponema denticola.</title>
        <authorList>
            <person name="Svartstrom O."/>
            <person name="Mushtaq M."/>
            <person name="Pringle M."/>
            <person name="Segerman B."/>
        </authorList>
    </citation>
    <scope>NUCLEOTIDE SEQUENCE [LARGE SCALE GENOMIC DNA]</scope>
    <source>
        <strain evidence="1">T A4</strain>
    </source>
</reference>
<dbReference type="KEGG" id="tped:TPE_1054"/>
<evidence type="ECO:0000313" key="1">
    <source>
        <dbReference type="EMBL" id="AGT43550.1"/>
    </source>
</evidence>